<dbReference type="InterPro" id="IPR036465">
    <property type="entry name" value="vWFA_dom_sf"/>
</dbReference>
<proteinExistence type="predicted"/>
<dbReference type="SUPFAM" id="SSF53300">
    <property type="entry name" value="vWA-like"/>
    <property type="match status" value="1"/>
</dbReference>
<comment type="caution">
    <text evidence="4">The sequence shown here is derived from an EMBL/GenBank/DDBJ whole genome shotgun (WGS) entry which is preliminary data.</text>
</comment>
<gene>
    <name evidence="5" type="ORF">JBS370_LOCUS29318</name>
    <name evidence="4" type="ORF">JXQ802_LOCUS48007</name>
    <name evidence="2" type="ORF">PYM288_LOCUS32046</name>
    <name evidence="3" type="ORF">ZHD862_LOCUS34907</name>
</gene>
<dbReference type="CDD" id="cd00198">
    <property type="entry name" value="vWFA"/>
    <property type="match status" value="1"/>
</dbReference>
<protein>
    <recommendedName>
        <fullName evidence="1">VWFA domain-containing protein</fullName>
    </recommendedName>
</protein>
<accession>A0A816APV5</accession>
<dbReference type="EMBL" id="CAJOBD010006256">
    <property type="protein sequence ID" value="CAF4056085.1"/>
    <property type="molecule type" value="Genomic_DNA"/>
</dbReference>
<dbReference type="Pfam" id="PF00092">
    <property type="entry name" value="VWA"/>
    <property type="match status" value="1"/>
</dbReference>
<dbReference type="EMBL" id="CAJNOL010005006">
    <property type="protein sequence ID" value="CAF1598370.1"/>
    <property type="molecule type" value="Genomic_DNA"/>
</dbReference>
<name>A0A816APV5_9BILA</name>
<dbReference type="Proteomes" id="UP000663864">
    <property type="component" value="Unassembled WGS sequence"/>
</dbReference>
<keyword evidence="6" id="KW-1185">Reference proteome</keyword>
<dbReference type="Proteomes" id="UP000663836">
    <property type="component" value="Unassembled WGS sequence"/>
</dbReference>
<dbReference type="Gene3D" id="3.40.50.410">
    <property type="entry name" value="von Willebrand factor, type A domain"/>
    <property type="match status" value="1"/>
</dbReference>
<evidence type="ECO:0000313" key="5">
    <source>
        <dbReference type="EMBL" id="CAF4056085.1"/>
    </source>
</evidence>
<feature type="domain" description="VWFA" evidence="1">
    <location>
        <begin position="18"/>
        <end position="199"/>
    </location>
</feature>
<evidence type="ECO:0000313" key="4">
    <source>
        <dbReference type="EMBL" id="CAF1598370.1"/>
    </source>
</evidence>
<dbReference type="AlphaFoldDB" id="A0A816APV5"/>
<organism evidence="4 6">
    <name type="scientific">Rotaria sordida</name>
    <dbReference type="NCBI Taxonomy" id="392033"/>
    <lineage>
        <taxon>Eukaryota</taxon>
        <taxon>Metazoa</taxon>
        <taxon>Spiralia</taxon>
        <taxon>Gnathifera</taxon>
        <taxon>Rotifera</taxon>
        <taxon>Eurotatoria</taxon>
        <taxon>Bdelloidea</taxon>
        <taxon>Philodinida</taxon>
        <taxon>Philodinidae</taxon>
        <taxon>Rotaria</taxon>
    </lineage>
</organism>
<evidence type="ECO:0000313" key="2">
    <source>
        <dbReference type="EMBL" id="CAF1344064.1"/>
    </source>
</evidence>
<evidence type="ECO:0000313" key="6">
    <source>
        <dbReference type="Proteomes" id="UP000663870"/>
    </source>
</evidence>
<dbReference type="InterPro" id="IPR002035">
    <property type="entry name" value="VWF_A"/>
</dbReference>
<dbReference type="PROSITE" id="PS50234">
    <property type="entry name" value="VWFA"/>
    <property type="match status" value="1"/>
</dbReference>
<evidence type="ECO:0000259" key="1">
    <source>
        <dbReference type="PROSITE" id="PS50234"/>
    </source>
</evidence>
<dbReference type="EMBL" id="CAJNOT010004724">
    <property type="protein sequence ID" value="CAF1442986.1"/>
    <property type="molecule type" value="Genomic_DNA"/>
</dbReference>
<dbReference type="SMART" id="SM00327">
    <property type="entry name" value="VWA"/>
    <property type="match status" value="1"/>
</dbReference>
<dbReference type="Proteomes" id="UP000663870">
    <property type="component" value="Unassembled WGS sequence"/>
</dbReference>
<evidence type="ECO:0000313" key="3">
    <source>
        <dbReference type="EMBL" id="CAF1442986.1"/>
    </source>
</evidence>
<sequence>MKYVKYNTTLNIVHESFHYILLLDGSGSMSGQRWKDLMNAVQEFLKRRSELNTYDRISIIVFSSTANIIYSNEDIQNINVNNISYPGGDTSFHDAFECVDRCIKYSKRQAVVNSVHNKFAIVFMSDGEGIYPDYQLKHLLKEHDSVIKRFWTLALGINQSSSSMNVLEKINAKMNGSFIDIATSVDLIKAYAEVANFSQ</sequence>
<dbReference type="EMBL" id="CAJNOH010003650">
    <property type="protein sequence ID" value="CAF1344064.1"/>
    <property type="molecule type" value="Genomic_DNA"/>
</dbReference>
<dbReference type="Proteomes" id="UP000663854">
    <property type="component" value="Unassembled WGS sequence"/>
</dbReference>
<reference evidence="4" key="1">
    <citation type="submission" date="2021-02" db="EMBL/GenBank/DDBJ databases">
        <authorList>
            <person name="Nowell W R."/>
        </authorList>
    </citation>
    <scope>NUCLEOTIDE SEQUENCE</scope>
</reference>